<dbReference type="Proteomes" id="UP000265520">
    <property type="component" value="Unassembled WGS sequence"/>
</dbReference>
<feature type="non-terminal residue" evidence="2">
    <location>
        <position position="38"/>
    </location>
</feature>
<keyword evidence="3" id="KW-1185">Reference proteome</keyword>
<name>A0A392QDX2_9FABA</name>
<dbReference type="EMBL" id="LXQA010128369">
    <property type="protein sequence ID" value="MCI22052.1"/>
    <property type="molecule type" value="Genomic_DNA"/>
</dbReference>
<organism evidence="2 3">
    <name type="scientific">Trifolium medium</name>
    <dbReference type="NCBI Taxonomy" id="97028"/>
    <lineage>
        <taxon>Eukaryota</taxon>
        <taxon>Viridiplantae</taxon>
        <taxon>Streptophyta</taxon>
        <taxon>Embryophyta</taxon>
        <taxon>Tracheophyta</taxon>
        <taxon>Spermatophyta</taxon>
        <taxon>Magnoliopsida</taxon>
        <taxon>eudicotyledons</taxon>
        <taxon>Gunneridae</taxon>
        <taxon>Pentapetalae</taxon>
        <taxon>rosids</taxon>
        <taxon>fabids</taxon>
        <taxon>Fabales</taxon>
        <taxon>Fabaceae</taxon>
        <taxon>Papilionoideae</taxon>
        <taxon>50 kb inversion clade</taxon>
        <taxon>NPAAA clade</taxon>
        <taxon>Hologalegina</taxon>
        <taxon>IRL clade</taxon>
        <taxon>Trifolieae</taxon>
        <taxon>Trifolium</taxon>
    </lineage>
</organism>
<feature type="compositionally biased region" description="Polar residues" evidence="1">
    <location>
        <begin position="25"/>
        <end position="38"/>
    </location>
</feature>
<evidence type="ECO:0000313" key="2">
    <source>
        <dbReference type="EMBL" id="MCI22052.1"/>
    </source>
</evidence>
<reference evidence="2 3" key="1">
    <citation type="journal article" date="2018" name="Front. Plant Sci.">
        <title>Red Clover (Trifolium pratense) and Zigzag Clover (T. medium) - A Picture of Genomic Similarities and Differences.</title>
        <authorList>
            <person name="Dluhosova J."/>
            <person name="Istvanek J."/>
            <person name="Nedelnik J."/>
            <person name="Repkova J."/>
        </authorList>
    </citation>
    <scope>NUCLEOTIDE SEQUENCE [LARGE SCALE GENOMIC DNA]</scope>
    <source>
        <strain evidence="3">cv. 10/8</strain>
        <tissue evidence="2">Leaf</tissue>
    </source>
</reference>
<dbReference type="AlphaFoldDB" id="A0A392QDX2"/>
<comment type="caution">
    <text evidence="2">The sequence shown here is derived from an EMBL/GenBank/DDBJ whole genome shotgun (WGS) entry which is preliminary data.</text>
</comment>
<proteinExistence type="predicted"/>
<accession>A0A392QDX2</accession>
<evidence type="ECO:0000313" key="3">
    <source>
        <dbReference type="Proteomes" id="UP000265520"/>
    </source>
</evidence>
<protein>
    <submittedName>
        <fullName evidence="2">LMBR1 domain-containing protein 2 like A</fullName>
    </submittedName>
</protein>
<feature type="region of interest" description="Disordered" evidence="1">
    <location>
        <begin position="1"/>
        <end position="38"/>
    </location>
</feature>
<evidence type="ECO:0000256" key="1">
    <source>
        <dbReference type="SAM" id="MobiDB-lite"/>
    </source>
</evidence>
<sequence>MEGGSLSKLKAEEKNVASYSVLDEGNTNSRNSAGAPSS</sequence>